<reference evidence="8 9" key="1">
    <citation type="journal article" date="2018" name="IMA Fungus">
        <title>IMA Genome-F 9: Draft genome sequence of Annulohypoxylon stygium, Aspergillus mulundensis, Berkeleyomyces basicola (syn. Thielaviopsis basicola), Ceratocystis smalleyi, two Cercospora beticola strains, Coleophoma cylindrospora, Fusarium fracticaudum, Phialophora cf. hyalina, and Morchella septimelata.</title>
        <authorList>
            <person name="Wingfield B.D."/>
            <person name="Bills G.F."/>
            <person name="Dong Y."/>
            <person name="Huang W."/>
            <person name="Nel W.J."/>
            <person name="Swalarsk-Parry B.S."/>
            <person name="Vaghefi N."/>
            <person name="Wilken P.M."/>
            <person name="An Z."/>
            <person name="de Beer Z.W."/>
            <person name="De Vos L."/>
            <person name="Chen L."/>
            <person name="Duong T.A."/>
            <person name="Gao Y."/>
            <person name="Hammerbacher A."/>
            <person name="Kikkert J.R."/>
            <person name="Li Y."/>
            <person name="Li H."/>
            <person name="Li K."/>
            <person name="Li Q."/>
            <person name="Liu X."/>
            <person name="Ma X."/>
            <person name="Naidoo K."/>
            <person name="Pethybridge S.J."/>
            <person name="Sun J."/>
            <person name="Steenkamp E.T."/>
            <person name="van der Nest M.A."/>
            <person name="van Wyk S."/>
            <person name="Wingfield M.J."/>
            <person name="Xiong C."/>
            <person name="Yue Q."/>
            <person name="Zhang X."/>
        </authorList>
    </citation>
    <scope>NUCLEOTIDE SEQUENCE [LARGE SCALE GENOMIC DNA]</scope>
    <source>
        <strain evidence="8 9">BP6252</strain>
    </source>
</reference>
<proteinExistence type="predicted"/>
<dbReference type="Pfam" id="PF01284">
    <property type="entry name" value="MARVEL"/>
    <property type="match status" value="1"/>
</dbReference>
<feature type="region of interest" description="Disordered" evidence="5">
    <location>
        <begin position="170"/>
        <end position="251"/>
    </location>
</feature>
<feature type="transmembrane region" description="Helical" evidence="6">
    <location>
        <begin position="77"/>
        <end position="101"/>
    </location>
</feature>
<dbReference type="InterPro" id="IPR008253">
    <property type="entry name" value="Marvel"/>
</dbReference>
<evidence type="ECO:0000259" key="7">
    <source>
        <dbReference type="Pfam" id="PF01284"/>
    </source>
</evidence>
<evidence type="ECO:0000256" key="4">
    <source>
        <dbReference type="ARBA" id="ARBA00023136"/>
    </source>
</evidence>
<gene>
    <name evidence="8" type="ORF">BP6252_07356</name>
</gene>
<evidence type="ECO:0000256" key="3">
    <source>
        <dbReference type="ARBA" id="ARBA00022989"/>
    </source>
</evidence>
<name>A0A3D8RHC4_9HELO</name>
<evidence type="ECO:0000313" key="8">
    <source>
        <dbReference type="EMBL" id="RDW73449.1"/>
    </source>
</evidence>
<organism evidence="8 9">
    <name type="scientific">Coleophoma cylindrospora</name>
    <dbReference type="NCBI Taxonomy" id="1849047"/>
    <lineage>
        <taxon>Eukaryota</taxon>
        <taxon>Fungi</taxon>
        <taxon>Dikarya</taxon>
        <taxon>Ascomycota</taxon>
        <taxon>Pezizomycotina</taxon>
        <taxon>Leotiomycetes</taxon>
        <taxon>Helotiales</taxon>
        <taxon>Dermateaceae</taxon>
        <taxon>Coleophoma</taxon>
    </lineage>
</organism>
<sequence length="251" mass="27447">MEFSVHKLQTFKLALHILQGVIIFITFCLMIAVFTTSASIDGRPGWFFGLTFLTFPALIFLTMTPRFPRTRKLANPYALAAVDGLFCIFWLSAFASVANWMSAGKCGSGCKLAGAEVALGVFIWLFWCVTTAMSVYGCIYYRNNGYLPGGSRAPNSAAMIDPDKEAFSTAPHDDEYAPVHNTDHHDEEDAYPGPSEIPQYNAHTPDTYAPPPMGGGYSSPMLHEENTAYAGYSPEPQQVPGGRAQFPAGNY</sequence>
<evidence type="ECO:0000256" key="2">
    <source>
        <dbReference type="ARBA" id="ARBA00022692"/>
    </source>
</evidence>
<dbReference type="GO" id="GO:0016020">
    <property type="term" value="C:membrane"/>
    <property type="evidence" value="ECO:0007669"/>
    <property type="project" value="UniProtKB-SubCell"/>
</dbReference>
<protein>
    <recommendedName>
        <fullName evidence="7">MARVEL domain-containing protein</fullName>
    </recommendedName>
</protein>
<feature type="transmembrane region" description="Helical" evidence="6">
    <location>
        <begin position="21"/>
        <end position="40"/>
    </location>
</feature>
<dbReference type="AlphaFoldDB" id="A0A3D8RHC4"/>
<feature type="transmembrane region" description="Helical" evidence="6">
    <location>
        <begin position="121"/>
        <end position="141"/>
    </location>
</feature>
<keyword evidence="3 6" id="KW-1133">Transmembrane helix</keyword>
<dbReference type="Proteomes" id="UP000256645">
    <property type="component" value="Unassembled WGS sequence"/>
</dbReference>
<evidence type="ECO:0000256" key="5">
    <source>
        <dbReference type="SAM" id="MobiDB-lite"/>
    </source>
</evidence>
<feature type="compositionally biased region" description="Basic and acidic residues" evidence="5">
    <location>
        <begin position="170"/>
        <end position="187"/>
    </location>
</feature>
<comment type="caution">
    <text evidence="8">The sequence shown here is derived from an EMBL/GenBank/DDBJ whole genome shotgun (WGS) entry which is preliminary data.</text>
</comment>
<dbReference type="STRING" id="1849047.A0A3D8RHC4"/>
<evidence type="ECO:0000313" key="9">
    <source>
        <dbReference type="Proteomes" id="UP000256645"/>
    </source>
</evidence>
<keyword evidence="9" id="KW-1185">Reference proteome</keyword>
<comment type="subcellular location">
    <subcellularLocation>
        <location evidence="1">Membrane</location>
        <topology evidence="1">Multi-pass membrane protein</topology>
    </subcellularLocation>
</comment>
<keyword evidence="2 6" id="KW-0812">Transmembrane</keyword>
<evidence type="ECO:0000256" key="6">
    <source>
        <dbReference type="SAM" id="Phobius"/>
    </source>
</evidence>
<dbReference type="OrthoDB" id="5284712at2759"/>
<dbReference type="PANTHER" id="PTHR37451:SF3">
    <property type="entry name" value="MARVEL DOMAIN-CONTAINING PROTEIN"/>
    <property type="match status" value="1"/>
</dbReference>
<dbReference type="PANTHER" id="PTHR37451">
    <property type="entry name" value="MARVEL DOMAIN"/>
    <property type="match status" value="1"/>
</dbReference>
<feature type="domain" description="MARVEL" evidence="7">
    <location>
        <begin position="11"/>
        <end position="132"/>
    </location>
</feature>
<dbReference type="EMBL" id="PDLM01000007">
    <property type="protein sequence ID" value="RDW73449.1"/>
    <property type="molecule type" value="Genomic_DNA"/>
</dbReference>
<feature type="transmembrane region" description="Helical" evidence="6">
    <location>
        <begin position="46"/>
        <end position="65"/>
    </location>
</feature>
<evidence type="ECO:0000256" key="1">
    <source>
        <dbReference type="ARBA" id="ARBA00004141"/>
    </source>
</evidence>
<keyword evidence="4 6" id="KW-0472">Membrane</keyword>
<accession>A0A3D8RHC4</accession>